<dbReference type="AlphaFoldDB" id="M3VCV6"/>
<dbReference type="RefSeq" id="WP_008375729.1">
    <property type="nucleotide sequence ID" value="NZ_BAOP01000001.1"/>
</dbReference>
<keyword evidence="3" id="KW-1185">Reference proteome</keyword>
<dbReference type="Proteomes" id="UP000035009">
    <property type="component" value="Unassembled WGS sequence"/>
</dbReference>
<gene>
    <name evidence="2" type="ORF">GM1_001_00690</name>
</gene>
<dbReference type="eggNOG" id="ENOG5032EHD">
    <property type="taxonomic scope" value="Bacteria"/>
</dbReference>
<dbReference type="STRING" id="410332.SAMN04488550_3333"/>
<name>M3VCV6_GORML</name>
<proteinExistence type="predicted"/>
<dbReference type="EMBL" id="BAOP01000001">
    <property type="protein sequence ID" value="GAC77944.1"/>
    <property type="molecule type" value="Genomic_DNA"/>
</dbReference>
<feature type="transmembrane region" description="Helical" evidence="1">
    <location>
        <begin position="29"/>
        <end position="52"/>
    </location>
</feature>
<keyword evidence="1" id="KW-0472">Membrane</keyword>
<organism evidence="2 3">
    <name type="scientific">Gordonia malaquae NBRC 108250</name>
    <dbReference type="NCBI Taxonomy" id="1223542"/>
    <lineage>
        <taxon>Bacteria</taxon>
        <taxon>Bacillati</taxon>
        <taxon>Actinomycetota</taxon>
        <taxon>Actinomycetes</taxon>
        <taxon>Mycobacteriales</taxon>
        <taxon>Gordoniaceae</taxon>
        <taxon>Gordonia</taxon>
    </lineage>
</organism>
<feature type="transmembrane region" description="Helical" evidence="1">
    <location>
        <begin position="6"/>
        <end position="22"/>
    </location>
</feature>
<evidence type="ECO:0000313" key="2">
    <source>
        <dbReference type="EMBL" id="GAC77944.1"/>
    </source>
</evidence>
<protein>
    <submittedName>
        <fullName evidence="2">Uncharacterized protein</fullName>
    </submittedName>
</protein>
<keyword evidence="1" id="KW-1133">Transmembrane helix</keyword>
<comment type="caution">
    <text evidence="2">The sequence shown here is derived from an EMBL/GenBank/DDBJ whole genome shotgun (WGS) entry which is preliminary data.</text>
</comment>
<feature type="transmembrane region" description="Helical" evidence="1">
    <location>
        <begin position="64"/>
        <end position="83"/>
    </location>
</feature>
<sequence>MLLPTITVTVIGLLFAAIAAAVHRRAAAWVVLLGVVGAWVGYLVGAGAGRVLDAAADSDRMLDVFGHLGAIVVAAWVVDRYAAIGVGARAPR</sequence>
<reference evidence="2 3" key="1">
    <citation type="submission" date="2013-02" db="EMBL/GenBank/DDBJ databases">
        <title>Whole genome shotgun sequence of Gordonia malaquae NBRC 108250.</title>
        <authorList>
            <person name="Yoshida I."/>
            <person name="Hosoyama A."/>
            <person name="Tsuchikane K."/>
            <person name="Ando Y."/>
            <person name="Baba S."/>
            <person name="Ohji S."/>
            <person name="Hamada M."/>
            <person name="Tamura T."/>
            <person name="Yamazoe A."/>
            <person name="Yamazaki S."/>
            <person name="Fujita N."/>
        </authorList>
    </citation>
    <scope>NUCLEOTIDE SEQUENCE [LARGE SCALE GENOMIC DNA]</scope>
    <source>
        <strain evidence="2 3">NBRC 108250</strain>
    </source>
</reference>
<evidence type="ECO:0000313" key="3">
    <source>
        <dbReference type="Proteomes" id="UP000035009"/>
    </source>
</evidence>
<keyword evidence="1" id="KW-0812">Transmembrane</keyword>
<accession>M3VCV6</accession>
<evidence type="ECO:0000256" key="1">
    <source>
        <dbReference type="SAM" id="Phobius"/>
    </source>
</evidence>